<evidence type="ECO:0000313" key="1">
    <source>
        <dbReference type="EMBL" id="KUG15834.1"/>
    </source>
</evidence>
<gene>
    <name evidence="1" type="ORF">ASZ90_014502</name>
</gene>
<dbReference type="AlphaFoldDB" id="A0A0W8F4K6"/>
<reference evidence="1" key="1">
    <citation type="journal article" date="2015" name="Proc. Natl. Acad. Sci. U.S.A.">
        <title>Networks of energetic and metabolic interactions define dynamics in microbial communities.</title>
        <authorList>
            <person name="Embree M."/>
            <person name="Liu J.K."/>
            <person name="Al-Bassam M.M."/>
            <person name="Zengler K."/>
        </authorList>
    </citation>
    <scope>NUCLEOTIDE SEQUENCE</scope>
</reference>
<dbReference type="EMBL" id="LNQE01001525">
    <property type="protein sequence ID" value="KUG15834.1"/>
    <property type="molecule type" value="Genomic_DNA"/>
</dbReference>
<organism evidence="1">
    <name type="scientific">hydrocarbon metagenome</name>
    <dbReference type="NCBI Taxonomy" id="938273"/>
    <lineage>
        <taxon>unclassified sequences</taxon>
        <taxon>metagenomes</taxon>
        <taxon>ecological metagenomes</taxon>
    </lineage>
</organism>
<comment type="caution">
    <text evidence="1">The sequence shown here is derived from an EMBL/GenBank/DDBJ whole genome shotgun (WGS) entry which is preliminary data.</text>
</comment>
<name>A0A0W8F4K6_9ZZZZ</name>
<sequence length="52" mass="6055">MQCNSGIRYILHAGCAGIIIYRESRSVRILENWKYPLILTDMFLSNLSRKPL</sequence>
<accession>A0A0W8F4K6</accession>
<protein>
    <submittedName>
        <fullName evidence="1">Uncharacterized protein</fullName>
    </submittedName>
</protein>
<proteinExistence type="predicted"/>